<name>A0A0G1JEW9_9BACT</name>
<gene>
    <name evidence="1" type="ORF">UW22_C0086G0005</name>
</gene>
<protein>
    <submittedName>
        <fullName evidence="1">Uncharacterized protein</fullName>
    </submittedName>
</protein>
<accession>A0A0G1JEW9</accession>
<comment type="caution">
    <text evidence="1">The sequence shown here is derived from an EMBL/GenBank/DDBJ whole genome shotgun (WGS) entry which is preliminary data.</text>
</comment>
<dbReference type="Proteomes" id="UP000034617">
    <property type="component" value="Unassembled WGS sequence"/>
</dbReference>
<evidence type="ECO:0000313" key="1">
    <source>
        <dbReference type="EMBL" id="KKT33959.1"/>
    </source>
</evidence>
<reference evidence="1 2" key="1">
    <citation type="journal article" date="2015" name="Nature">
        <title>rRNA introns, odd ribosomes, and small enigmatic genomes across a large radiation of phyla.</title>
        <authorList>
            <person name="Brown C.T."/>
            <person name="Hug L.A."/>
            <person name="Thomas B.C."/>
            <person name="Sharon I."/>
            <person name="Castelle C.J."/>
            <person name="Singh A."/>
            <person name="Wilkins M.J."/>
            <person name="Williams K.H."/>
            <person name="Banfield J.F."/>
        </authorList>
    </citation>
    <scope>NUCLEOTIDE SEQUENCE [LARGE SCALE GENOMIC DNA]</scope>
</reference>
<evidence type="ECO:0000313" key="2">
    <source>
        <dbReference type="Proteomes" id="UP000034617"/>
    </source>
</evidence>
<organism evidence="1 2">
    <name type="scientific">Candidatus Gottesmanbacteria bacterium GW2011_GWB1_44_11c</name>
    <dbReference type="NCBI Taxonomy" id="1618447"/>
    <lineage>
        <taxon>Bacteria</taxon>
        <taxon>Candidatus Gottesmaniibacteriota</taxon>
    </lineage>
</organism>
<dbReference type="EMBL" id="LCHM01000086">
    <property type="protein sequence ID" value="KKT33959.1"/>
    <property type="molecule type" value="Genomic_DNA"/>
</dbReference>
<proteinExistence type="predicted"/>
<sequence length="82" mass="9469">MREFPIPSQLWQRRQGYNRGLFLSELRKASPFEAIISYMNCIIHKNAIIFGTMHTIESKKSKTSKTGDSSFIPELPELLLLL</sequence>
<dbReference type="AlphaFoldDB" id="A0A0G1JEW9"/>